<dbReference type="AlphaFoldDB" id="A0A2K4ZHT4"/>
<keyword evidence="2" id="KW-1185">Reference proteome</keyword>
<evidence type="ECO:0000313" key="1">
    <source>
        <dbReference type="EMBL" id="SOY30047.1"/>
    </source>
</evidence>
<dbReference type="EMBL" id="OFSM01000013">
    <property type="protein sequence ID" value="SOY30047.1"/>
    <property type="molecule type" value="Genomic_DNA"/>
</dbReference>
<proteinExistence type="predicted"/>
<accession>A0A2K4ZHT4</accession>
<evidence type="ECO:0000313" key="2">
    <source>
        <dbReference type="Proteomes" id="UP000236311"/>
    </source>
</evidence>
<protein>
    <submittedName>
        <fullName evidence="1">Phage P2 GpU</fullName>
    </submittedName>
</protein>
<sequence length="131" mass="14796">MAIGHIGKTVVFETSDRKILNFTKMQRTVKGRWASHSRIGKKPKKQFLGPDADQLTFSITLNAEHGVRPRKTIENIEKLIRTGKPQTVVIGSKKVGSNKYAITEISESWETILNRGEVVKITCDITLEEYL</sequence>
<dbReference type="OrthoDB" id="9815316at2"/>
<dbReference type="Proteomes" id="UP000236311">
    <property type="component" value="Unassembled WGS sequence"/>
</dbReference>
<organism evidence="1 2">
    <name type="scientific">Acetatifactor muris</name>
    <dbReference type="NCBI Taxonomy" id="879566"/>
    <lineage>
        <taxon>Bacteria</taxon>
        <taxon>Bacillati</taxon>
        <taxon>Bacillota</taxon>
        <taxon>Clostridia</taxon>
        <taxon>Lachnospirales</taxon>
        <taxon>Lachnospiraceae</taxon>
        <taxon>Acetatifactor</taxon>
    </lineage>
</organism>
<dbReference type="InterPro" id="IPR009734">
    <property type="entry name" value="Myoviridae_GpU"/>
</dbReference>
<gene>
    <name evidence="1" type="ORF">AMURIS_02770</name>
</gene>
<dbReference type="Pfam" id="PF06995">
    <property type="entry name" value="Phage_P2_GpU"/>
    <property type="match status" value="1"/>
</dbReference>
<dbReference type="RefSeq" id="WP_103240113.1">
    <property type="nucleotide sequence ID" value="NZ_JANJZD010000012.1"/>
</dbReference>
<name>A0A2K4ZHT4_9FIRM</name>
<reference evidence="1 2" key="1">
    <citation type="submission" date="2018-01" db="EMBL/GenBank/DDBJ databases">
        <authorList>
            <person name="Gaut B.S."/>
            <person name="Morton B.R."/>
            <person name="Clegg M.T."/>
            <person name="Duvall M.R."/>
        </authorList>
    </citation>
    <scope>NUCLEOTIDE SEQUENCE [LARGE SCALE GENOMIC DNA]</scope>
    <source>
        <strain evidence="1">GP69</strain>
    </source>
</reference>